<dbReference type="CDD" id="cd06225">
    <property type="entry name" value="HAMP"/>
    <property type="match status" value="1"/>
</dbReference>
<dbReference type="Pfam" id="PF00672">
    <property type="entry name" value="HAMP"/>
    <property type="match status" value="1"/>
</dbReference>
<dbReference type="EMBL" id="WOFV02000090">
    <property type="protein sequence ID" value="NAS19669.1"/>
    <property type="molecule type" value="Genomic_DNA"/>
</dbReference>
<dbReference type="PROSITE" id="PS50109">
    <property type="entry name" value="HIS_KIN"/>
    <property type="match status" value="1"/>
</dbReference>
<dbReference type="InterPro" id="IPR005467">
    <property type="entry name" value="His_kinase_dom"/>
</dbReference>
<dbReference type="InterPro" id="IPR036097">
    <property type="entry name" value="HisK_dim/P_sf"/>
</dbReference>
<comment type="catalytic activity">
    <reaction evidence="1">
        <text>ATP + protein L-histidine = ADP + protein N-phospho-L-histidine.</text>
        <dbReference type="EC" id="2.7.13.3"/>
    </reaction>
</comment>
<evidence type="ECO:0000259" key="16">
    <source>
        <dbReference type="PROSITE" id="PS50885"/>
    </source>
</evidence>
<evidence type="ECO:0000256" key="3">
    <source>
        <dbReference type="ARBA" id="ARBA00012438"/>
    </source>
</evidence>
<dbReference type="InterPro" id="IPR036890">
    <property type="entry name" value="HATPase_C_sf"/>
</dbReference>
<evidence type="ECO:0000256" key="1">
    <source>
        <dbReference type="ARBA" id="ARBA00000085"/>
    </source>
</evidence>
<evidence type="ECO:0000313" key="19">
    <source>
        <dbReference type="Proteomes" id="UP000238081"/>
    </source>
</evidence>
<dbReference type="Pfam" id="PF00512">
    <property type="entry name" value="HisKA"/>
    <property type="match status" value="1"/>
</dbReference>
<dbReference type="Proteomes" id="UP000238081">
    <property type="component" value="Unassembled WGS sequence"/>
</dbReference>
<sequence length="473" mass="54239">MKTIKTKLFLIFMLLMALLILSGILLNSLFLEHYYIYKNKAILINTSQTIKDQYISNSNIENSYDSIDTISLSYGIDTLIVDENYNIEYNSFDLKRMHMKKFIDKPTYQAISNFKNGLSQNTVLYVRENESKNKLVCVTNIDNSKYLILTKNVKTIEDSVQIANEFYLIAGLIVFSAGSLFILFFSKKITKPIVEMSNVAENISNLEFDKIVHVNSQDEIGALGESINKISYKLNKSINELKRDVDRRKCFLRNISHELKTPIGIIKGYSEGLKYGLAKDKTKIDKYCSVLVEECDKMNKLIQELLDYSLMEDGLIKLNITNFNINEFLNDSLKRFTPILEEQKINLTLNCSESYILKADKEMLEKALNNFITNAIKYTDAKKSIIVTSQLIEDNIRISVFNTGKSIPENELKNIWDVYYKIDKARTRDVDSHGIGLSLVKLIATLHNGNCNAENIENGVLFFIEIPLVHCEN</sequence>
<keyword evidence="12" id="KW-0902">Two-component regulatory system</keyword>
<evidence type="ECO:0000313" key="20">
    <source>
        <dbReference type="Proteomes" id="UP000474042"/>
    </source>
</evidence>
<dbReference type="SUPFAM" id="SSF47384">
    <property type="entry name" value="Homodimeric domain of signal transducing histidine kinase"/>
    <property type="match status" value="1"/>
</dbReference>
<evidence type="ECO:0000256" key="6">
    <source>
        <dbReference type="ARBA" id="ARBA00022679"/>
    </source>
</evidence>
<dbReference type="GO" id="GO:0005524">
    <property type="term" value="F:ATP binding"/>
    <property type="evidence" value="ECO:0007669"/>
    <property type="project" value="UniProtKB-KW"/>
</dbReference>
<evidence type="ECO:0000256" key="2">
    <source>
        <dbReference type="ARBA" id="ARBA00004651"/>
    </source>
</evidence>
<keyword evidence="9 18" id="KW-0418">Kinase</keyword>
<accession>A0A2S7FAI4</accession>
<proteinExistence type="predicted"/>
<dbReference type="GO" id="GO:0000155">
    <property type="term" value="F:phosphorelay sensor kinase activity"/>
    <property type="evidence" value="ECO:0007669"/>
    <property type="project" value="InterPro"/>
</dbReference>
<evidence type="ECO:0000256" key="13">
    <source>
        <dbReference type="ARBA" id="ARBA00023136"/>
    </source>
</evidence>
<keyword evidence="11 14" id="KW-1133">Transmembrane helix</keyword>
<organism evidence="18 19">
    <name type="scientific">Clostridium butyricum</name>
    <dbReference type="NCBI Taxonomy" id="1492"/>
    <lineage>
        <taxon>Bacteria</taxon>
        <taxon>Bacillati</taxon>
        <taxon>Bacillota</taxon>
        <taxon>Clostridia</taxon>
        <taxon>Eubacteriales</taxon>
        <taxon>Clostridiaceae</taxon>
        <taxon>Clostridium</taxon>
    </lineage>
</organism>
<reference evidence="18 19" key="1">
    <citation type="submission" date="2016-01" db="EMBL/GenBank/DDBJ databases">
        <title>Characterization of the Clostridium difficile lineages that are prevalent in Hong Kong and China.</title>
        <authorList>
            <person name="Kwok J.S.-L."/>
            <person name="Lam W.-Y."/>
            <person name="Ip M."/>
            <person name="Chan T.-F."/>
            <person name="Hawkey P.M."/>
            <person name="Tsui S.K.-W."/>
        </authorList>
    </citation>
    <scope>NUCLEOTIDE SEQUENCE [LARGE SCALE GENOMIC DNA]</scope>
    <source>
        <strain evidence="18 19">300064</strain>
    </source>
</reference>
<evidence type="ECO:0000313" key="18">
    <source>
        <dbReference type="EMBL" id="PPV14491.1"/>
    </source>
</evidence>
<keyword evidence="10" id="KW-0067">ATP-binding</keyword>
<feature type="domain" description="Histidine kinase" evidence="15">
    <location>
        <begin position="254"/>
        <end position="470"/>
    </location>
</feature>
<dbReference type="InterPro" id="IPR004358">
    <property type="entry name" value="Sig_transdc_His_kin-like_C"/>
</dbReference>
<dbReference type="EC" id="2.7.13.3" evidence="3"/>
<dbReference type="InterPro" id="IPR003660">
    <property type="entry name" value="HAMP_dom"/>
</dbReference>
<feature type="domain" description="HAMP" evidence="16">
    <location>
        <begin position="187"/>
        <end position="239"/>
    </location>
</feature>
<dbReference type="SUPFAM" id="SSF55874">
    <property type="entry name" value="ATPase domain of HSP90 chaperone/DNA topoisomerase II/histidine kinase"/>
    <property type="match status" value="1"/>
</dbReference>
<evidence type="ECO:0000256" key="7">
    <source>
        <dbReference type="ARBA" id="ARBA00022692"/>
    </source>
</evidence>
<dbReference type="SMART" id="SM00387">
    <property type="entry name" value="HATPase_c"/>
    <property type="match status" value="1"/>
</dbReference>
<evidence type="ECO:0000259" key="15">
    <source>
        <dbReference type="PROSITE" id="PS50109"/>
    </source>
</evidence>
<keyword evidence="8" id="KW-0547">Nucleotide-binding</keyword>
<evidence type="ECO:0000256" key="12">
    <source>
        <dbReference type="ARBA" id="ARBA00023012"/>
    </source>
</evidence>
<evidence type="ECO:0000256" key="4">
    <source>
        <dbReference type="ARBA" id="ARBA00022475"/>
    </source>
</evidence>
<gene>
    <name evidence="18" type="ORF">AWN73_13970</name>
    <name evidence="17" type="ORF">GND98_017875</name>
</gene>
<dbReference type="InterPro" id="IPR003661">
    <property type="entry name" value="HisK_dim/P_dom"/>
</dbReference>
<dbReference type="SUPFAM" id="SSF158472">
    <property type="entry name" value="HAMP domain-like"/>
    <property type="match status" value="1"/>
</dbReference>
<evidence type="ECO:0000256" key="14">
    <source>
        <dbReference type="SAM" id="Phobius"/>
    </source>
</evidence>
<dbReference type="RefSeq" id="WP_104675614.1">
    <property type="nucleotide sequence ID" value="NZ_CAVLFH010000002.1"/>
</dbReference>
<keyword evidence="5" id="KW-0597">Phosphoprotein</keyword>
<evidence type="ECO:0000256" key="5">
    <source>
        <dbReference type="ARBA" id="ARBA00022553"/>
    </source>
</evidence>
<dbReference type="FunFam" id="1.10.287.130:FF:000001">
    <property type="entry name" value="Two-component sensor histidine kinase"/>
    <property type="match status" value="1"/>
</dbReference>
<evidence type="ECO:0000256" key="10">
    <source>
        <dbReference type="ARBA" id="ARBA00022840"/>
    </source>
</evidence>
<evidence type="ECO:0000256" key="11">
    <source>
        <dbReference type="ARBA" id="ARBA00022989"/>
    </source>
</evidence>
<dbReference type="SMART" id="SM00304">
    <property type="entry name" value="HAMP"/>
    <property type="match status" value="1"/>
</dbReference>
<keyword evidence="7 14" id="KW-0812">Transmembrane</keyword>
<dbReference type="Pfam" id="PF02518">
    <property type="entry name" value="HATPase_c"/>
    <property type="match status" value="1"/>
</dbReference>
<dbReference type="Gene3D" id="3.30.565.10">
    <property type="entry name" value="Histidine kinase-like ATPase, C-terminal domain"/>
    <property type="match status" value="1"/>
</dbReference>
<dbReference type="Gene3D" id="1.10.287.130">
    <property type="match status" value="1"/>
</dbReference>
<protein>
    <recommendedName>
        <fullName evidence="3">histidine kinase</fullName>
        <ecNumber evidence="3">2.7.13.3</ecNumber>
    </recommendedName>
</protein>
<keyword evidence="4" id="KW-1003">Cell membrane</keyword>
<keyword evidence="13 14" id="KW-0472">Membrane</keyword>
<dbReference type="Gene3D" id="6.10.340.10">
    <property type="match status" value="1"/>
</dbReference>
<dbReference type="PROSITE" id="PS50885">
    <property type="entry name" value="HAMP"/>
    <property type="match status" value="1"/>
</dbReference>
<dbReference type="PANTHER" id="PTHR45528:SF1">
    <property type="entry name" value="SENSOR HISTIDINE KINASE CPXA"/>
    <property type="match status" value="1"/>
</dbReference>
<dbReference type="CDD" id="cd00082">
    <property type="entry name" value="HisKA"/>
    <property type="match status" value="1"/>
</dbReference>
<keyword evidence="6" id="KW-0808">Transferase</keyword>
<dbReference type="AlphaFoldDB" id="A0A2S7FAI4"/>
<dbReference type="PRINTS" id="PR00344">
    <property type="entry name" value="BCTRLSENSOR"/>
</dbReference>
<comment type="caution">
    <text evidence="18">The sequence shown here is derived from an EMBL/GenBank/DDBJ whole genome shotgun (WGS) entry which is preliminary data.</text>
</comment>
<comment type="subcellular location">
    <subcellularLocation>
        <location evidence="2">Cell membrane</location>
        <topology evidence="2">Multi-pass membrane protein</topology>
    </subcellularLocation>
</comment>
<feature type="transmembrane region" description="Helical" evidence="14">
    <location>
        <begin position="166"/>
        <end position="186"/>
    </location>
</feature>
<name>A0A2S7FAI4_CLOBU</name>
<reference evidence="17 20" key="2">
    <citation type="submission" date="2020-01" db="EMBL/GenBank/DDBJ databases">
        <title>Genome sequence of a 1,3-propanediol producer, Clostridium butyricum S3.</title>
        <authorList>
            <person name="Zhou J."/>
        </authorList>
    </citation>
    <scope>NUCLEOTIDE SEQUENCE [LARGE SCALE GENOMIC DNA]</scope>
    <source>
        <strain evidence="17 20">S3</strain>
    </source>
</reference>
<dbReference type="SMART" id="SM00388">
    <property type="entry name" value="HisKA"/>
    <property type="match status" value="1"/>
</dbReference>
<dbReference type="InterPro" id="IPR050398">
    <property type="entry name" value="HssS/ArlS-like"/>
</dbReference>
<dbReference type="GO" id="GO:0005886">
    <property type="term" value="C:plasma membrane"/>
    <property type="evidence" value="ECO:0007669"/>
    <property type="project" value="UniProtKB-SubCell"/>
</dbReference>
<dbReference type="PANTHER" id="PTHR45528">
    <property type="entry name" value="SENSOR HISTIDINE KINASE CPXA"/>
    <property type="match status" value="1"/>
</dbReference>
<evidence type="ECO:0000313" key="17">
    <source>
        <dbReference type="EMBL" id="NAS19669.1"/>
    </source>
</evidence>
<dbReference type="Proteomes" id="UP000474042">
    <property type="component" value="Unassembled WGS sequence"/>
</dbReference>
<evidence type="ECO:0000256" key="8">
    <source>
        <dbReference type="ARBA" id="ARBA00022741"/>
    </source>
</evidence>
<dbReference type="EMBL" id="LRDH01000108">
    <property type="protein sequence ID" value="PPV14491.1"/>
    <property type="molecule type" value="Genomic_DNA"/>
</dbReference>
<evidence type="ECO:0000256" key="9">
    <source>
        <dbReference type="ARBA" id="ARBA00022777"/>
    </source>
</evidence>
<dbReference type="InterPro" id="IPR003594">
    <property type="entry name" value="HATPase_dom"/>
</dbReference>